<name>A0AA41TX52_9ACTN</name>
<proteinExistence type="predicted"/>
<dbReference type="Proteomes" id="UP001165378">
    <property type="component" value="Unassembled WGS sequence"/>
</dbReference>
<dbReference type="EMBL" id="JAKFHA010000002">
    <property type="protein sequence ID" value="MCF2526483.1"/>
    <property type="molecule type" value="Genomic_DNA"/>
</dbReference>
<gene>
    <name evidence="1" type="ORF">LZ495_04505</name>
</gene>
<accession>A0AA41TX52</accession>
<evidence type="ECO:0000313" key="2">
    <source>
        <dbReference type="Proteomes" id="UP001165378"/>
    </source>
</evidence>
<protein>
    <submittedName>
        <fullName evidence="1">Uncharacterized protein</fullName>
    </submittedName>
</protein>
<dbReference type="RefSeq" id="WP_235050567.1">
    <property type="nucleotide sequence ID" value="NZ_JAKFHA010000002.1"/>
</dbReference>
<sequence length="97" mass="10528">MAETINRLSSRYQPPSMFMQVSPRFSGAVGGVFSGASAFVAPQDRGRKARFAAWRSTQRGRTVTICSVLTESGCADTLPLSPTDHLGWAQRPLMPVL</sequence>
<comment type="caution">
    <text evidence="1">The sequence shown here is derived from an EMBL/GenBank/DDBJ whole genome shotgun (WGS) entry which is preliminary data.</text>
</comment>
<evidence type="ECO:0000313" key="1">
    <source>
        <dbReference type="EMBL" id="MCF2526483.1"/>
    </source>
</evidence>
<reference evidence="1" key="1">
    <citation type="submission" date="2022-01" db="EMBL/GenBank/DDBJ databases">
        <title>Genome-Based Taxonomic Classification of the Phylum Actinobacteria.</title>
        <authorList>
            <person name="Gao Y."/>
        </authorList>
    </citation>
    <scope>NUCLEOTIDE SEQUENCE</scope>
    <source>
        <strain evidence="1">KLBMP 8922</strain>
    </source>
</reference>
<dbReference type="AlphaFoldDB" id="A0AA41TX52"/>
<keyword evidence="2" id="KW-1185">Reference proteome</keyword>
<organism evidence="1 2">
    <name type="scientific">Yinghuangia soli</name>
    <dbReference type="NCBI Taxonomy" id="2908204"/>
    <lineage>
        <taxon>Bacteria</taxon>
        <taxon>Bacillati</taxon>
        <taxon>Actinomycetota</taxon>
        <taxon>Actinomycetes</taxon>
        <taxon>Kitasatosporales</taxon>
        <taxon>Streptomycetaceae</taxon>
        <taxon>Yinghuangia</taxon>
    </lineage>
</organism>